<accession>A0A0D2WNF4</accession>
<dbReference type="EMBL" id="KE346364">
    <property type="protein sequence ID" value="KJE92600.1"/>
    <property type="molecule type" value="Genomic_DNA"/>
</dbReference>
<dbReference type="AlphaFoldDB" id="A0A0D2WNF4"/>
<organism evidence="1 2">
    <name type="scientific">Capsaspora owczarzaki (strain ATCC 30864)</name>
    <dbReference type="NCBI Taxonomy" id="595528"/>
    <lineage>
        <taxon>Eukaryota</taxon>
        <taxon>Filasterea</taxon>
        <taxon>Capsaspora</taxon>
    </lineage>
</organism>
<name>A0A0D2WNF4_CAPO3</name>
<gene>
    <name evidence="1" type="ORF">CAOG_009683</name>
</gene>
<reference evidence="2" key="1">
    <citation type="submission" date="2011-02" db="EMBL/GenBank/DDBJ databases">
        <title>The Genome Sequence of Capsaspora owczarzaki ATCC 30864.</title>
        <authorList>
            <person name="Russ C."/>
            <person name="Cuomo C."/>
            <person name="Burger G."/>
            <person name="Gray M.W."/>
            <person name="Holland P.W.H."/>
            <person name="King N."/>
            <person name="Lang F.B.F."/>
            <person name="Roger A.J."/>
            <person name="Ruiz-Trillo I."/>
            <person name="Young S.K."/>
            <person name="Zeng Q."/>
            <person name="Gargeya S."/>
            <person name="Alvarado L."/>
            <person name="Berlin A."/>
            <person name="Chapman S.B."/>
            <person name="Chen Z."/>
            <person name="Freedman E."/>
            <person name="Gellesch M."/>
            <person name="Goldberg J."/>
            <person name="Griggs A."/>
            <person name="Gujja S."/>
            <person name="Heilman E."/>
            <person name="Heiman D."/>
            <person name="Howarth C."/>
            <person name="Mehta T."/>
            <person name="Neiman D."/>
            <person name="Pearson M."/>
            <person name="Roberts A."/>
            <person name="Saif S."/>
            <person name="Shea T."/>
            <person name="Shenoy N."/>
            <person name="Sisk P."/>
            <person name="Stolte C."/>
            <person name="Sykes S."/>
            <person name="White J."/>
            <person name="Yandava C."/>
            <person name="Haas B."/>
            <person name="Nusbaum C."/>
            <person name="Birren B."/>
        </authorList>
    </citation>
    <scope>NUCLEOTIDE SEQUENCE</scope>
    <source>
        <strain evidence="2">ATCC 30864</strain>
    </source>
</reference>
<proteinExistence type="predicted"/>
<evidence type="ECO:0000313" key="2">
    <source>
        <dbReference type="Proteomes" id="UP000008743"/>
    </source>
</evidence>
<dbReference type="Proteomes" id="UP000008743">
    <property type="component" value="Unassembled WGS sequence"/>
</dbReference>
<dbReference type="InParanoid" id="A0A0D2WNF4"/>
<keyword evidence="2" id="KW-1185">Reference proteome</keyword>
<sequence length="122" mass="13177">MSSTSSFLNVNLRGLACVIKSDFACAFRSRLVPATASKLQKGRQRVCELEEVCGEVGVKRSGCASKAPKKNVLREACPHMMHIAYRRCVQPRQHTCSSLNWSVVQGSQSVAGSIGKGGSHAR</sequence>
<protein>
    <submittedName>
        <fullName evidence="1">Uncharacterized protein</fullName>
    </submittedName>
</protein>
<evidence type="ECO:0000313" key="1">
    <source>
        <dbReference type="EMBL" id="KJE92600.1"/>
    </source>
</evidence>